<dbReference type="PROSITE" id="PS00770">
    <property type="entry name" value="AA_TRANSFER_CLASS_4"/>
    <property type="match status" value="1"/>
</dbReference>
<keyword evidence="4 8" id="KW-0808">Transferase</keyword>
<dbReference type="Gene3D" id="3.20.10.10">
    <property type="entry name" value="D-amino Acid Aminotransferase, subunit A, domain 2"/>
    <property type="match status" value="1"/>
</dbReference>
<dbReference type="Pfam" id="PF01063">
    <property type="entry name" value="Aminotran_4"/>
    <property type="match status" value="1"/>
</dbReference>
<dbReference type="EMBL" id="CP123443">
    <property type="protein sequence ID" value="WGK70326.1"/>
    <property type="molecule type" value="Genomic_DNA"/>
</dbReference>
<evidence type="ECO:0000256" key="1">
    <source>
        <dbReference type="ARBA" id="ARBA00001933"/>
    </source>
</evidence>
<dbReference type="PANTHER" id="PTHR42825">
    <property type="entry name" value="AMINO ACID AMINOTRANSFERASE"/>
    <property type="match status" value="1"/>
</dbReference>
<dbReference type="PIRSF" id="PIRSF006468">
    <property type="entry name" value="BCAT1"/>
    <property type="match status" value="1"/>
</dbReference>
<evidence type="ECO:0000256" key="8">
    <source>
        <dbReference type="RuleBase" id="RU004517"/>
    </source>
</evidence>
<gene>
    <name evidence="9" type="ORF">P0082_05550</name>
</gene>
<dbReference type="SUPFAM" id="SSF56752">
    <property type="entry name" value="D-aminoacid aminotransferase-like PLP-dependent enzymes"/>
    <property type="match status" value="1"/>
</dbReference>
<evidence type="ECO:0000256" key="4">
    <source>
        <dbReference type="ARBA" id="ARBA00022679"/>
    </source>
</evidence>
<sequence>MAFAPNIHSWVYLAEFQNGGTWKGSFQNKNPYTLADFAKLSQEEQRAVYTARNQFSELCLVSYTSQYALGVFEGLKAFPQADGSWTMFRPLDNCKRMQRSMAGILQPTMEPEALLEALLELMRHTIEQGVDIKYQSSWERDHFNNACAIYIRPFSYSEPGLGVNRSQTPWIIAVSTPVSGYFDSGKSTAMISDRVRAMPGGTGWIKCASNYVISMLARCEAREKGFMEAIFLDGKEQRYLEEGSGSNIFVLLKNGTLVTPELKDTILPGITRDSVIKLAKAEGTCVEERPVSISELLSDGAELFATGTAAGLVPIHGIDYKGSYYDISSQDEESLTVRLQTRLKGIQYGLLPDPYDWVVKI</sequence>
<comment type="catalytic activity">
    <reaction evidence="8">
        <text>L-isoleucine + 2-oxoglutarate = (S)-3-methyl-2-oxopentanoate + L-glutamate</text>
        <dbReference type="Rhea" id="RHEA:24801"/>
        <dbReference type="ChEBI" id="CHEBI:16810"/>
        <dbReference type="ChEBI" id="CHEBI:29985"/>
        <dbReference type="ChEBI" id="CHEBI:35146"/>
        <dbReference type="ChEBI" id="CHEBI:58045"/>
        <dbReference type="EC" id="2.6.1.42"/>
    </reaction>
</comment>
<keyword evidence="8" id="KW-0028">Amino-acid biosynthesis</keyword>
<name>A0ABY8MJX1_9SPIO</name>
<dbReference type="EC" id="2.6.1.42" evidence="8"/>
<keyword evidence="8" id="KW-0100">Branched-chain amino acid biosynthesis</keyword>
<comment type="catalytic activity">
    <reaction evidence="8">
        <text>L-leucine + 2-oxoglutarate = 4-methyl-2-oxopentanoate + L-glutamate</text>
        <dbReference type="Rhea" id="RHEA:18321"/>
        <dbReference type="ChEBI" id="CHEBI:16810"/>
        <dbReference type="ChEBI" id="CHEBI:17865"/>
        <dbReference type="ChEBI" id="CHEBI:29985"/>
        <dbReference type="ChEBI" id="CHEBI:57427"/>
        <dbReference type="EC" id="2.6.1.42"/>
    </reaction>
</comment>
<reference evidence="9 10" key="1">
    <citation type="submission" date="2023-04" db="EMBL/GenBank/DDBJ databases">
        <title>Spirochaete genome identified in red abalone sample constitutes a novel genus.</title>
        <authorList>
            <person name="Sharma S.P."/>
            <person name="Purcell C.M."/>
            <person name="Hyde J.R."/>
            <person name="Severin A.J."/>
        </authorList>
    </citation>
    <scope>NUCLEOTIDE SEQUENCE [LARGE SCALE GENOMIC DNA]</scope>
    <source>
        <strain evidence="9 10">SP-2023</strain>
    </source>
</reference>
<dbReference type="InterPro" id="IPR005786">
    <property type="entry name" value="B_amino_transII"/>
</dbReference>
<dbReference type="InterPro" id="IPR043132">
    <property type="entry name" value="BCAT-like_C"/>
</dbReference>
<dbReference type="InterPro" id="IPR001544">
    <property type="entry name" value="Aminotrans_IV"/>
</dbReference>
<evidence type="ECO:0000256" key="3">
    <source>
        <dbReference type="ARBA" id="ARBA00022576"/>
    </source>
</evidence>
<proteinExistence type="inferred from homology"/>
<dbReference type="RefSeq" id="WP_326928537.1">
    <property type="nucleotide sequence ID" value="NZ_CP123443.1"/>
</dbReference>
<evidence type="ECO:0000256" key="7">
    <source>
        <dbReference type="RuleBase" id="RU004516"/>
    </source>
</evidence>
<comment type="catalytic activity">
    <reaction evidence="8">
        <text>L-valine + 2-oxoglutarate = 3-methyl-2-oxobutanoate + L-glutamate</text>
        <dbReference type="Rhea" id="RHEA:24813"/>
        <dbReference type="ChEBI" id="CHEBI:11851"/>
        <dbReference type="ChEBI" id="CHEBI:16810"/>
        <dbReference type="ChEBI" id="CHEBI:29985"/>
        <dbReference type="ChEBI" id="CHEBI:57762"/>
        <dbReference type="EC" id="2.6.1.42"/>
    </reaction>
</comment>
<protein>
    <recommendedName>
        <fullName evidence="8">Branched-chain-amino-acid aminotransferase</fullName>
        <ecNumber evidence="8">2.6.1.42</ecNumber>
    </recommendedName>
</protein>
<evidence type="ECO:0000313" key="10">
    <source>
        <dbReference type="Proteomes" id="UP001228690"/>
    </source>
</evidence>
<organism evidence="9 10">
    <name type="scientific">Candidatus Haliotispira prima</name>
    <dbReference type="NCBI Taxonomy" id="3034016"/>
    <lineage>
        <taxon>Bacteria</taxon>
        <taxon>Pseudomonadati</taxon>
        <taxon>Spirochaetota</taxon>
        <taxon>Spirochaetia</taxon>
        <taxon>Spirochaetales</taxon>
        <taxon>Spirochaetaceae</taxon>
        <taxon>Candidatus Haliotispira</taxon>
    </lineage>
</organism>
<dbReference type="InterPro" id="IPR043131">
    <property type="entry name" value="BCAT-like_N"/>
</dbReference>
<dbReference type="InterPro" id="IPR036038">
    <property type="entry name" value="Aminotransferase-like"/>
</dbReference>
<keyword evidence="10" id="KW-1185">Reference proteome</keyword>
<keyword evidence="5 7" id="KW-0663">Pyridoxal phosphate</keyword>
<evidence type="ECO:0000256" key="6">
    <source>
        <dbReference type="RuleBase" id="RU004106"/>
    </source>
</evidence>
<dbReference type="Gene3D" id="3.30.470.10">
    <property type="match status" value="1"/>
</dbReference>
<accession>A0ABY8MJX1</accession>
<comment type="similarity">
    <text evidence="2 6">Belongs to the class-IV pyridoxal-phosphate-dependent aminotransferase family.</text>
</comment>
<evidence type="ECO:0000313" key="9">
    <source>
        <dbReference type="EMBL" id="WGK70326.1"/>
    </source>
</evidence>
<evidence type="ECO:0000256" key="5">
    <source>
        <dbReference type="ARBA" id="ARBA00022898"/>
    </source>
</evidence>
<evidence type="ECO:0000256" key="2">
    <source>
        <dbReference type="ARBA" id="ARBA00009320"/>
    </source>
</evidence>
<dbReference type="Proteomes" id="UP001228690">
    <property type="component" value="Chromosome"/>
</dbReference>
<dbReference type="InterPro" id="IPR018300">
    <property type="entry name" value="Aminotrans_IV_CS"/>
</dbReference>
<dbReference type="PANTHER" id="PTHR42825:SF7">
    <property type="entry name" value="BRANCHED-CHAIN-AMINO-ACID AMINOTRANSFERASE"/>
    <property type="match status" value="1"/>
</dbReference>
<dbReference type="GO" id="GO:0008483">
    <property type="term" value="F:transaminase activity"/>
    <property type="evidence" value="ECO:0007669"/>
    <property type="project" value="UniProtKB-KW"/>
</dbReference>
<keyword evidence="3 8" id="KW-0032">Aminotransferase</keyword>
<comment type="cofactor">
    <cofactor evidence="1 7">
        <name>pyridoxal 5'-phosphate</name>
        <dbReference type="ChEBI" id="CHEBI:597326"/>
    </cofactor>
</comment>